<accession>A0AAD5YUU0</accession>
<sequence>MASYPPPSSPPTRNPDSRPLPEGWVTQFDDNYKAWFYVDTRVDPVKITWEHPLGPPGAGGPPPPPAYDARPPSGPGPVGFPEANRSTSPYPPQGSTSPYPPQGSSSPAPPGAPGAPGGPGGERGIGSFVAGAAVGGLAGNWMGRKHNKHEDKHDHHQQQGGGYYPPPQQGYGPPPPQGGYYPPPQGYYPPPPQGYYSSPPPQGYYASPPPQQVVVVREEQQRRGGGGGFGMGGLALAAGGGLLGGMLLEDAIDDSERDAYDQGFADGDNFGDGGDW</sequence>
<dbReference type="AlphaFoldDB" id="A0AAD5YUU0"/>
<evidence type="ECO:0000256" key="1">
    <source>
        <dbReference type="SAM" id="MobiDB-lite"/>
    </source>
</evidence>
<reference evidence="2" key="1">
    <citation type="submission" date="2022-07" db="EMBL/GenBank/DDBJ databases">
        <title>Genome Sequence of Leucocoprinus birnbaumii.</title>
        <authorList>
            <person name="Buettner E."/>
        </authorList>
    </citation>
    <scope>NUCLEOTIDE SEQUENCE</scope>
    <source>
        <strain evidence="2">VT141</strain>
    </source>
</reference>
<keyword evidence="3" id="KW-1185">Reference proteome</keyword>
<dbReference type="InterPro" id="IPR036020">
    <property type="entry name" value="WW_dom_sf"/>
</dbReference>
<feature type="region of interest" description="Disordered" evidence="1">
    <location>
        <begin position="47"/>
        <end position="234"/>
    </location>
</feature>
<feature type="region of interest" description="Disordered" evidence="1">
    <location>
        <begin position="1"/>
        <end position="24"/>
    </location>
</feature>
<feature type="compositionally biased region" description="Pro residues" evidence="1">
    <location>
        <begin position="53"/>
        <end position="66"/>
    </location>
</feature>
<evidence type="ECO:0000313" key="2">
    <source>
        <dbReference type="EMBL" id="KAJ3574886.1"/>
    </source>
</evidence>
<proteinExistence type="predicted"/>
<gene>
    <name evidence="2" type="ORF">NP233_g1453</name>
</gene>
<feature type="compositionally biased region" description="Pro residues" evidence="1">
    <location>
        <begin position="1"/>
        <end position="13"/>
    </location>
</feature>
<evidence type="ECO:0000313" key="3">
    <source>
        <dbReference type="Proteomes" id="UP001213000"/>
    </source>
</evidence>
<dbReference type="Proteomes" id="UP001213000">
    <property type="component" value="Unassembled WGS sequence"/>
</dbReference>
<dbReference type="EMBL" id="JANIEX010000054">
    <property type="protein sequence ID" value="KAJ3574886.1"/>
    <property type="molecule type" value="Genomic_DNA"/>
</dbReference>
<organism evidence="2 3">
    <name type="scientific">Leucocoprinus birnbaumii</name>
    <dbReference type="NCBI Taxonomy" id="56174"/>
    <lineage>
        <taxon>Eukaryota</taxon>
        <taxon>Fungi</taxon>
        <taxon>Dikarya</taxon>
        <taxon>Basidiomycota</taxon>
        <taxon>Agaricomycotina</taxon>
        <taxon>Agaricomycetes</taxon>
        <taxon>Agaricomycetidae</taxon>
        <taxon>Agaricales</taxon>
        <taxon>Agaricineae</taxon>
        <taxon>Agaricaceae</taxon>
        <taxon>Leucocoprinus</taxon>
    </lineage>
</organism>
<feature type="compositionally biased region" description="Gly residues" evidence="1">
    <location>
        <begin position="223"/>
        <end position="234"/>
    </location>
</feature>
<feature type="compositionally biased region" description="Basic and acidic residues" evidence="1">
    <location>
        <begin position="148"/>
        <end position="157"/>
    </location>
</feature>
<feature type="compositionally biased region" description="Low complexity" evidence="1">
    <location>
        <begin position="93"/>
        <end position="106"/>
    </location>
</feature>
<dbReference type="SUPFAM" id="SSF51045">
    <property type="entry name" value="WW domain"/>
    <property type="match status" value="1"/>
</dbReference>
<evidence type="ECO:0008006" key="4">
    <source>
        <dbReference type="Google" id="ProtNLM"/>
    </source>
</evidence>
<dbReference type="Gene3D" id="2.20.70.10">
    <property type="match status" value="1"/>
</dbReference>
<comment type="caution">
    <text evidence="2">The sequence shown here is derived from an EMBL/GenBank/DDBJ whole genome shotgun (WGS) entry which is preliminary data.</text>
</comment>
<name>A0AAD5YUU0_9AGAR</name>
<protein>
    <recommendedName>
        <fullName evidence="4">WW domain-containing protein</fullName>
    </recommendedName>
</protein>
<feature type="compositionally biased region" description="Pro residues" evidence="1">
    <location>
        <begin position="164"/>
        <end position="211"/>
    </location>
</feature>
<feature type="compositionally biased region" description="Gly residues" evidence="1">
    <location>
        <begin position="114"/>
        <end position="124"/>
    </location>
</feature>